<name>A0A1I7Z569_9BILA</name>
<evidence type="ECO:0000313" key="7">
    <source>
        <dbReference type="WBParaSite" id="L893_g22881.t1"/>
    </source>
</evidence>
<dbReference type="PANTHER" id="PTHR46374:SF1">
    <property type="entry name" value="START DOMAIN-CONTAINING PROTEIN"/>
    <property type="match status" value="1"/>
</dbReference>
<accession>A0A1I7Z569</accession>
<keyword evidence="2" id="KW-0445">Lipid transport</keyword>
<dbReference type="AlphaFoldDB" id="A0A1I7Z569"/>
<evidence type="ECO:0000313" key="6">
    <source>
        <dbReference type="Proteomes" id="UP000095287"/>
    </source>
</evidence>
<keyword evidence="6" id="KW-1185">Reference proteome</keyword>
<dbReference type="InterPro" id="IPR002913">
    <property type="entry name" value="START_lipid-bd_dom"/>
</dbReference>
<dbReference type="SMART" id="SM00234">
    <property type="entry name" value="START"/>
    <property type="match status" value="1"/>
</dbReference>
<protein>
    <submittedName>
        <fullName evidence="7">START domain-containing protein</fullName>
    </submittedName>
</protein>
<evidence type="ECO:0000256" key="2">
    <source>
        <dbReference type="ARBA" id="ARBA00023055"/>
    </source>
</evidence>
<proteinExistence type="predicted"/>
<evidence type="ECO:0000259" key="5">
    <source>
        <dbReference type="PROSITE" id="PS50848"/>
    </source>
</evidence>
<dbReference type="Proteomes" id="UP000095287">
    <property type="component" value="Unplaced"/>
</dbReference>
<dbReference type="PANTHER" id="PTHR46374">
    <property type="entry name" value="PROTEIN CBG07384"/>
    <property type="match status" value="1"/>
</dbReference>
<dbReference type="PROSITE" id="PS50848">
    <property type="entry name" value="START"/>
    <property type="match status" value="1"/>
</dbReference>
<dbReference type="SUPFAM" id="SSF55961">
    <property type="entry name" value="Bet v1-like"/>
    <property type="match status" value="1"/>
</dbReference>
<evidence type="ECO:0000256" key="4">
    <source>
        <dbReference type="ARBA" id="ARBA00024750"/>
    </source>
</evidence>
<comment type="function">
    <text evidence="4">May be involved in the intracellular transport of sterols or other lipids. May bind cholesterol or other sterols.</text>
</comment>
<reference evidence="7" key="1">
    <citation type="submission" date="2016-11" db="UniProtKB">
        <authorList>
            <consortium name="WormBaseParasite"/>
        </authorList>
    </citation>
    <scope>IDENTIFICATION</scope>
</reference>
<sequence>MSKGEWKIAAKSAEGRIESLIRSDCWEMCKKSKDCTIYRLQCEITDNTIFRFQATVPNCSVEDVCLRIHPCGTMRPVWDSQLQSIELVDELSEDTLVIRHVTKARLLGIISERDTIDLCKFTTAEDGSRRVVMTSIVHPEAPREPSIVRAHTHPSVFIIRATHDNNVEVEAILHAEMHLNSVPTKVLETLVPRGIVKFHDDLKKSFQKSQHPPKVNRPLPGWIAVRSADRA</sequence>
<keyword evidence="1" id="KW-0813">Transport</keyword>
<feature type="domain" description="START" evidence="5">
    <location>
        <begin position="1"/>
        <end position="211"/>
    </location>
</feature>
<dbReference type="GO" id="GO:0006869">
    <property type="term" value="P:lipid transport"/>
    <property type="evidence" value="ECO:0007669"/>
    <property type="project" value="UniProtKB-KW"/>
</dbReference>
<dbReference type="InterPro" id="IPR023393">
    <property type="entry name" value="START-like_dom_sf"/>
</dbReference>
<dbReference type="CDD" id="cd00177">
    <property type="entry name" value="START"/>
    <property type="match status" value="1"/>
</dbReference>
<organism evidence="6 7">
    <name type="scientific">Steinernema glaseri</name>
    <dbReference type="NCBI Taxonomy" id="37863"/>
    <lineage>
        <taxon>Eukaryota</taxon>
        <taxon>Metazoa</taxon>
        <taxon>Ecdysozoa</taxon>
        <taxon>Nematoda</taxon>
        <taxon>Chromadorea</taxon>
        <taxon>Rhabditida</taxon>
        <taxon>Tylenchina</taxon>
        <taxon>Panagrolaimomorpha</taxon>
        <taxon>Strongyloidoidea</taxon>
        <taxon>Steinernematidae</taxon>
        <taxon>Steinernema</taxon>
    </lineage>
</organism>
<dbReference type="GO" id="GO:0008289">
    <property type="term" value="F:lipid binding"/>
    <property type="evidence" value="ECO:0007669"/>
    <property type="project" value="UniProtKB-KW"/>
</dbReference>
<dbReference type="InterPro" id="IPR043556">
    <property type="entry name" value="StARD5/6"/>
</dbReference>
<keyword evidence="3" id="KW-0446">Lipid-binding</keyword>
<dbReference type="Pfam" id="PF01852">
    <property type="entry name" value="START"/>
    <property type="match status" value="1"/>
</dbReference>
<dbReference type="Gene3D" id="3.30.530.20">
    <property type="match status" value="1"/>
</dbReference>
<dbReference type="WBParaSite" id="L893_g22881.t1">
    <property type="protein sequence ID" value="L893_g22881.t1"/>
    <property type="gene ID" value="L893_g22881"/>
</dbReference>
<evidence type="ECO:0000256" key="1">
    <source>
        <dbReference type="ARBA" id="ARBA00022448"/>
    </source>
</evidence>
<evidence type="ECO:0000256" key="3">
    <source>
        <dbReference type="ARBA" id="ARBA00023121"/>
    </source>
</evidence>